<dbReference type="Proteomes" id="UP000219050">
    <property type="component" value="Chromosome"/>
</dbReference>
<dbReference type="Pfam" id="PF01979">
    <property type="entry name" value="Amidohydro_1"/>
    <property type="match status" value="1"/>
</dbReference>
<dbReference type="AlphaFoldDB" id="A0A291LW36"/>
<gene>
    <name evidence="4" type="ORF">CBW24_02360</name>
</gene>
<organism evidence="4 5">
    <name type="scientific">Pacificitalea manganoxidans</name>
    <dbReference type="NCBI Taxonomy" id="1411902"/>
    <lineage>
        <taxon>Bacteria</taxon>
        <taxon>Pseudomonadati</taxon>
        <taxon>Pseudomonadota</taxon>
        <taxon>Alphaproteobacteria</taxon>
        <taxon>Rhodobacterales</taxon>
        <taxon>Paracoccaceae</taxon>
        <taxon>Pacificitalea</taxon>
    </lineage>
</organism>
<dbReference type="InterPro" id="IPR011059">
    <property type="entry name" value="Metal-dep_hydrolase_composite"/>
</dbReference>
<evidence type="ECO:0000313" key="4">
    <source>
        <dbReference type="EMBL" id="ATI40956.1"/>
    </source>
</evidence>
<dbReference type="InterPro" id="IPR006680">
    <property type="entry name" value="Amidohydro-rel"/>
</dbReference>
<dbReference type="PANTHER" id="PTHR43794:SF11">
    <property type="entry name" value="AMIDOHYDROLASE-RELATED DOMAIN-CONTAINING PROTEIN"/>
    <property type="match status" value="1"/>
</dbReference>
<keyword evidence="2 4" id="KW-0378">Hydrolase</keyword>
<evidence type="ECO:0000313" key="5">
    <source>
        <dbReference type="Proteomes" id="UP000219050"/>
    </source>
</evidence>
<dbReference type="Gene3D" id="2.30.40.10">
    <property type="entry name" value="Urease, subunit C, domain 1"/>
    <property type="match status" value="1"/>
</dbReference>
<evidence type="ECO:0000256" key="1">
    <source>
        <dbReference type="ARBA" id="ARBA00006745"/>
    </source>
</evidence>
<dbReference type="OrthoDB" id="9796020at2"/>
<dbReference type="Gene3D" id="3.20.20.140">
    <property type="entry name" value="Metal-dependent hydrolases"/>
    <property type="match status" value="1"/>
</dbReference>
<reference evidence="4 5" key="1">
    <citation type="submission" date="2017-05" db="EMBL/GenBank/DDBJ databases">
        <title>Comparative genomic and metabolic analysis of manganese-oxidizing mechanisms in Celeribater manganoxidans DY25T: its adaption to the environment of polymetallic nodule.</title>
        <authorList>
            <person name="Wang X."/>
        </authorList>
    </citation>
    <scope>NUCLEOTIDE SEQUENCE [LARGE SCALE GENOMIC DNA]</scope>
    <source>
        <strain evidence="4 5">DY25</strain>
    </source>
</reference>
<sequence length="456" mass="48323">MLPAAAGGRVSLLTNARILTMDAEMTEIERGWIALDQDRIVALGAGDPPDGAGFGPAQDMGGDLVMPGMVNPHAHLPMTLFRGLGEDVDDRLFRYILPLERALVTAEVVEIGTRLAAVETIRGGVTTVADMYYFEDRIGAVLDAAGLRGVVGQTLADFAAPDHASMDEGFARLDALAETYAGHPRITASAAPHAPYSTGLDVLTRVAEWSAAHPGLPVQMHLAETKPELDWAARTHQCTTVEVTDRAGLLGPALIAAHVMYPTEADMDLIAERGAHVAYNARSNGKAGRGIAPITALRARGVQVGIATDGPMSGNTLDLFAQFGPATMFQKIAAGSRAALPCRDVLRMATIEGAATLGMADRIGSLEPGKQADLIRIALDDPRLHPIYDIYSMLTYAATATDVRATMVAGQWLMQDRALTTLDAERALADALQVAHQFKARIVEIDRDAAPAGAPL</sequence>
<dbReference type="CDD" id="cd01298">
    <property type="entry name" value="ATZ_TRZ_like"/>
    <property type="match status" value="1"/>
</dbReference>
<dbReference type="InterPro" id="IPR032466">
    <property type="entry name" value="Metal_Hydrolase"/>
</dbReference>
<comment type="similarity">
    <text evidence="1">Belongs to the metallo-dependent hydrolases superfamily. ATZ/TRZ family.</text>
</comment>
<name>A0A291LW36_9RHOB</name>
<evidence type="ECO:0000259" key="3">
    <source>
        <dbReference type="Pfam" id="PF01979"/>
    </source>
</evidence>
<feature type="domain" description="Amidohydrolase-related" evidence="3">
    <location>
        <begin position="64"/>
        <end position="412"/>
    </location>
</feature>
<dbReference type="GO" id="GO:0016810">
    <property type="term" value="F:hydrolase activity, acting on carbon-nitrogen (but not peptide) bonds"/>
    <property type="evidence" value="ECO:0007669"/>
    <property type="project" value="InterPro"/>
</dbReference>
<accession>A0A291LW36</accession>
<dbReference type="PANTHER" id="PTHR43794">
    <property type="entry name" value="AMINOHYDROLASE SSNA-RELATED"/>
    <property type="match status" value="1"/>
</dbReference>
<proteinExistence type="inferred from homology"/>
<dbReference type="KEGG" id="cmag:CBW24_02360"/>
<dbReference type="SUPFAM" id="SSF51556">
    <property type="entry name" value="Metallo-dependent hydrolases"/>
    <property type="match status" value="1"/>
</dbReference>
<keyword evidence="5" id="KW-1185">Reference proteome</keyword>
<dbReference type="InterPro" id="IPR050287">
    <property type="entry name" value="MTA/SAH_deaminase"/>
</dbReference>
<protein>
    <submittedName>
        <fullName evidence="4">Amidohydrolase</fullName>
    </submittedName>
</protein>
<evidence type="ECO:0000256" key="2">
    <source>
        <dbReference type="ARBA" id="ARBA00022801"/>
    </source>
</evidence>
<dbReference type="SUPFAM" id="SSF51338">
    <property type="entry name" value="Composite domain of metallo-dependent hydrolases"/>
    <property type="match status" value="2"/>
</dbReference>
<dbReference type="EMBL" id="CP021404">
    <property type="protein sequence ID" value="ATI40956.1"/>
    <property type="molecule type" value="Genomic_DNA"/>
</dbReference>